<name>A0AAV9XQA6_9PEZI</name>
<comment type="caution">
    <text evidence="1">The sequence shown here is derived from an EMBL/GenBank/DDBJ whole genome shotgun (WGS) entry which is preliminary data.</text>
</comment>
<evidence type="ECO:0000313" key="1">
    <source>
        <dbReference type="EMBL" id="KAK6544280.1"/>
    </source>
</evidence>
<reference evidence="1 2" key="1">
    <citation type="submission" date="2019-10" db="EMBL/GenBank/DDBJ databases">
        <authorList>
            <person name="Palmer J.M."/>
        </authorList>
    </citation>
    <scope>NUCLEOTIDE SEQUENCE [LARGE SCALE GENOMIC DNA]</scope>
    <source>
        <strain evidence="1 2">TWF694</strain>
    </source>
</reference>
<sequence>MYDAMIVFENRGIPALSSRPSFGKLETKAKGAPLPVLGICHCGSTRPSLEPHMRFHPRPNKPSSQLPSPLLLGANYNLSTLAQWKFGRKQWGLPSLIECCSRPPKSPKSKRLRPISTAASPALRGVCQI</sequence>
<dbReference type="EMBL" id="JAVHJO010000001">
    <property type="protein sequence ID" value="KAK6544280.1"/>
    <property type="molecule type" value="Genomic_DNA"/>
</dbReference>
<dbReference type="AlphaFoldDB" id="A0AAV9XQA6"/>
<proteinExistence type="predicted"/>
<dbReference type="Proteomes" id="UP001365542">
    <property type="component" value="Unassembled WGS sequence"/>
</dbReference>
<protein>
    <submittedName>
        <fullName evidence="1">Uncharacterized protein</fullName>
    </submittedName>
</protein>
<organism evidence="1 2">
    <name type="scientific">Orbilia ellipsospora</name>
    <dbReference type="NCBI Taxonomy" id="2528407"/>
    <lineage>
        <taxon>Eukaryota</taxon>
        <taxon>Fungi</taxon>
        <taxon>Dikarya</taxon>
        <taxon>Ascomycota</taxon>
        <taxon>Pezizomycotina</taxon>
        <taxon>Orbiliomycetes</taxon>
        <taxon>Orbiliales</taxon>
        <taxon>Orbiliaceae</taxon>
        <taxon>Orbilia</taxon>
    </lineage>
</organism>
<evidence type="ECO:0000313" key="2">
    <source>
        <dbReference type="Proteomes" id="UP001365542"/>
    </source>
</evidence>
<gene>
    <name evidence="1" type="ORF">TWF694_000982</name>
</gene>
<keyword evidence="2" id="KW-1185">Reference proteome</keyword>
<accession>A0AAV9XQA6</accession>